<accession>A0A975GNI1</accession>
<proteinExistence type="predicted"/>
<protein>
    <submittedName>
        <fullName evidence="1">Uncharacterized protein</fullName>
    </submittedName>
</protein>
<evidence type="ECO:0000313" key="1">
    <source>
        <dbReference type="EMBL" id="QTA87795.1"/>
    </source>
</evidence>
<evidence type="ECO:0000313" key="2">
    <source>
        <dbReference type="Proteomes" id="UP000663722"/>
    </source>
</evidence>
<dbReference type="EMBL" id="CP061800">
    <property type="protein sequence ID" value="QTA87795.1"/>
    <property type="molecule type" value="Genomic_DNA"/>
</dbReference>
<gene>
    <name evidence="1" type="ORF">dnm_038320</name>
</gene>
<keyword evidence="2" id="KW-1185">Reference proteome</keyword>
<organism evidence="1 2">
    <name type="scientific">Desulfonema magnum</name>
    <dbReference type="NCBI Taxonomy" id="45655"/>
    <lineage>
        <taxon>Bacteria</taxon>
        <taxon>Pseudomonadati</taxon>
        <taxon>Thermodesulfobacteriota</taxon>
        <taxon>Desulfobacteria</taxon>
        <taxon>Desulfobacterales</taxon>
        <taxon>Desulfococcaceae</taxon>
        <taxon>Desulfonema</taxon>
    </lineage>
</organism>
<reference evidence="1" key="1">
    <citation type="journal article" date="2021" name="Microb. Physiol.">
        <title>Proteogenomic Insights into the Physiology of Marine, Sulfate-Reducing, Filamentous Desulfonema limicola and Desulfonema magnum.</title>
        <authorList>
            <person name="Schnaars V."/>
            <person name="Wohlbrand L."/>
            <person name="Scheve S."/>
            <person name="Hinrichs C."/>
            <person name="Reinhardt R."/>
            <person name="Rabus R."/>
        </authorList>
    </citation>
    <scope>NUCLEOTIDE SEQUENCE</scope>
    <source>
        <strain evidence="1">4be13</strain>
    </source>
</reference>
<dbReference type="Proteomes" id="UP000663722">
    <property type="component" value="Chromosome"/>
</dbReference>
<sequence>MTGICKPSAANMPPLQGLAGGLQTRGYKYAALTGLGRLTLNPL</sequence>
<dbReference type="AlphaFoldDB" id="A0A975GNI1"/>
<name>A0A975GNI1_9BACT</name>
<dbReference type="KEGG" id="dmm:dnm_038320"/>